<dbReference type="OrthoDB" id="9798761at2"/>
<dbReference type="Pfam" id="PF03235">
    <property type="entry name" value="GmrSD_N"/>
    <property type="match status" value="1"/>
</dbReference>
<dbReference type="STRING" id="1255043.TVNIR_2868"/>
<dbReference type="PANTHER" id="PTHR37292">
    <property type="entry name" value="VNG6097C"/>
    <property type="match status" value="1"/>
</dbReference>
<accession>L0E1K6</accession>
<dbReference type="InterPro" id="IPR004919">
    <property type="entry name" value="GmrSD_N"/>
</dbReference>
<evidence type="ECO:0000313" key="2">
    <source>
        <dbReference type="EMBL" id="AGA34506.1"/>
    </source>
</evidence>
<name>L0E1K6_THIND</name>
<dbReference type="PATRIC" id="fig|1255043.3.peg.2893"/>
<evidence type="ECO:0000259" key="1">
    <source>
        <dbReference type="Pfam" id="PF03235"/>
    </source>
</evidence>
<dbReference type="KEGG" id="tni:TVNIR_2868"/>
<proteinExistence type="predicted"/>
<dbReference type="HOGENOM" id="CLU_021082_1_0_6"/>
<dbReference type="AlphaFoldDB" id="L0E1K6"/>
<dbReference type="Proteomes" id="UP000010809">
    <property type="component" value="Chromosome"/>
</dbReference>
<keyword evidence="3" id="KW-1185">Reference proteome</keyword>
<dbReference type="eggNOG" id="COG1479">
    <property type="taxonomic scope" value="Bacteria"/>
</dbReference>
<reference evidence="2" key="1">
    <citation type="submission" date="2015-12" db="EMBL/GenBank/DDBJ databases">
        <authorList>
            <person name="Tikhonova T.V."/>
            <person name="Pavlov A.R."/>
            <person name="Beletsky A.V."/>
            <person name="Mardanov A.V."/>
            <person name="Sorokin D.Y."/>
            <person name="Ravin N.V."/>
            <person name="Popov V.O."/>
        </authorList>
    </citation>
    <scope>NUCLEOTIDE SEQUENCE</scope>
    <source>
        <strain evidence="2">DSM 14787</strain>
    </source>
</reference>
<organism evidence="2 3">
    <name type="scientific">Thioalkalivibrio nitratireducens (strain DSM 14787 / UNIQEM 213 / ALEN2)</name>
    <dbReference type="NCBI Taxonomy" id="1255043"/>
    <lineage>
        <taxon>Bacteria</taxon>
        <taxon>Pseudomonadati</taxon>
        <taxon>Pseudomonadota</taxon>
        <taxon>Gammaproteobacteria</taxon>
        <taxon>Chromatiales</taxon>
        <taxon>Ectothiorhodospiraceae</taxon>
        <taxon>Thioalkalivibrio</taxon>
    </lineage>
</organism>
<dbReference type="eggNOG" id="COG3472">
    <property type="taxonomic scope" value="Bacteria"/>
</dbReference>
<sequence>MRQRPEKQAAAKRLSSTAERIEQLANRVLVGDIILPEFQRPFVWKRKQILELLDSIYRNYPIGSALLWESSQELASKRSIADLEVGERSQNYPVNYLLDGQQRLSTICGCLHWEPGDPKSIWNVIFDLRNEKFSHIDHIDELPAHQIPIRRLSDPAEYFRKISVIDDSALRSVADLLFNRFKDYQLPLVTLGDMSINDVAPVFERINSTGTRLTIYDLMRAATWSPEFDLGKTIESIKTSLEEKRFHSFENKTFLRCLGAASGSDFSSGSIDSLRHLEPDTLHTCAEQIKSAAQLAVDFLSTEVGAPRAEALPYANQFAVLVELFRVLSNPDASQRAELKRWFWLTTLSGYFSGWDSGQMATDAKAIRDFATGSSASIDVTASVPTASLWAAKPFRANSAISKMIALMFTTKNPLDIVTGQRIDIDKSLAWSNDKEFHHFFPQAYLSKNGVKASRSNVPGNIILLTSKSNIAISASAPSDYLNKIIESDGREALVERLGSNLVPEAALDAALNDDYDSFLSARAIYLHAIAERLSGVNSEGLIEVSPEEIDDSDVDPTE</sequence>
<dbReference type="EMBL" id="CP003989">
    <property type="protein sequence ID" value="AGA34506.1"/>
    <property type="molecule type" value="Genomic_DNA"/>
</dbReference>
<dbReference type="PANTHER" id="PTHR37292:SF2">
    <property type="entry name" value="DUF262 DOMAIN-CONTAINING PROTEIN"/>
    <property type="match status" value="1"/>
</dbReference>
<gene>
    <name evidence="2" type="ordered locus">TVNIR_2868</name>
</gene>
<protein>
    <recommendedName>
        <fullName evidence="1">GmrSD restriction endonucleases N-terminal domain-containing protein</fullName>
    </recommendedName>
</protein>
<feature type="domain" description="GmrSD restriction endonucleases N-terminal" evidence="1">
    <location>
        <begin position="22"/>
        <end position="222"/>
    </location>
</feature>
<dbReference type="RefSeq" id="WP_015259617.1">
    <property type="nucleotide sequence ID" value="NC_019902.2"/>
</dbReference>
<evidence type="ECO:0000313" key="3">
    <source>
        <dbReference type="Proteomes" id="UP000010809"/>
    </source>
</evidence>